<dbReference type="Proteomes" id="UP000265520">
    <property type="component" value="Unassembled WGS sequence"/>
</dbReference>
<evidence type="ECO:0000313" key="2">
    <source>
        <dbReference type="EMBL" id="MCI96582.1"/>
    </source>
</evidence>
<name>A0A392WA11_9FABA</name>
<dbReference type="AlphaFoldDB" id="A0A392WA11"/>
<protein>
    <submittedName>
        <fullName evidence="2">Uncharacterized protein</fullName>
    </submittedName>
</protein>
<feature type="region of interest" description="Disordered" evidence="1">
    <location>
        <begin position="1"/>
        <end position="34"/>
    </location>
</feature>
<evidence type="ECO:0000313" key="3">
    <source>
        <dbReference type="Proteomes" id="UP000265520"/>
    </source>
</evidence>
<accession>A0A392WA11</accession>
<evidence type="ECO:0000256" key="1">
    <source>
        <dbReference type="SAM" id="MobiDB-lite"/>
    </source>
</evidence>
<keyword evidence="3" id="KW-1185">Reference proteome</keyword>
<sequence length="34" mass="3831">MKRAEMELETSSSSSEMPKRRPMKKAVLVGLKPP</sequence>
<organism evidence="2 3">
    <name type="scientific">Trifolium medium</name>
    <dbReference type="NCBI Taxonomy" id="97028"/>
    <lineage>
        <taxon>Eukaryota</taxon>
        <taxon>Viridiplantae</taxon>
        <taxon>Streptophyta</taxon>
        <taxon>Embryophyta</taxon>
        <taxon>Tracheophyta</taxon>
        <taxon>Spermatophyta</taxon>
        <taxon>Magnoliopsida</taxon>
        <taxon>eudicotyledons</taxon>
        <taxon>Gunneridae</taxon>
        <taxon>Pentapetalae</taxon>
        <taxon>rosids</taxon>
        <taxon>fabids</taxon>
        <taxon>Fabales</taxon>
        <taxon>Fabaceae</taxon>
        <taxon>Papilionoideae</taxon>
        <taxon>50 kb inversion clade</taxon>
        <taxon>NPAAA clade</taxon>
        <taxon>Hologalegina</taxon>
        <taxon>IRL clade</taxon>
        <taxon>Trifolieae</taxon>
        <taxon>Trifolium</taxon>
    </lineage>
</organism>
<proteinExistence type="predicted"/>
<reference evidence="2 3" key="1">
    <citation type="journal article" date="2018" name="Front. Plant Sci.">
        <title>Red Clover (Trifolium pratense) and Zigzag Clover (T. medium) - A Picture of Genomic Similarities and Differences.</title>
        <authorList>
            <person name="Dluhosova J."/>
            <person name="Istvanek J."/>
            <person name="Nedelnik J."/>
            <person name="Repkova J."/>
        </authorList>
    </citation>
    <scope>NUCLEOTIDE SEQUENCE [LARGE SCALE GENOMIC DNA]</scope>
    <source>
        <strain evidence="3">cv. 10/8</strain>
        <tissue evidence="2">Leaf</tissue>
    </source>
</reference>
<comment type="caution">
    <text evidence="2">The sequence shown here is derived from an EMBL/GenBank/DDBJ whole genome shotgun (WGS) entry which is preliminary data.</text>
</comment>
<feature type="non-terminal residue" evidence="2">
    <location>
        <position position="34"/>
    </location>
</feature>
<dbReference type="EMBL" id="LXQA011418643">
    <property type="protein sequence ID" value="MCI96582.1"/>
    <property type="molecule type" value="Genomic_DNA"/>
</dbReference>